<proteinExistence type="predicted"/>
<evidence type="ECO:0000313" key="1">
    <source>
        <dbReference type="EMBL" id="AYV83041.1"/>
    </source>
</evidence>
<accession>A0A3G5AA16</accession>
<reference evidence="1" key="1">
    <citation type="submission" date="2018-10" db="EMBL/GenBank/DDBJ databases">
        <title>Hidden diversity of soil giant viruses.</title>
        <authorList>
            <person name="Schulz F."/>
            <person name="Alteio L."/>
            <person name="Goudeau D."/>
            <person name="Ryan E.M."/>
            <person name="Malmstrom R.R."/>
            <person name="Blanchard J."/>
            <person name="Woyke T."/>
        </authorList>
    </citation>
    <scope>NUCLEOTIDE SEQUENCE</scope>
    <source>
        <strain evidence="1">HYV1</strain>
    </source>
</reference>
<gene>
    <name evidence="1" type="ORF">Hyperionvirus4_6</name>
</gene>
<dbReference type="EMBL" id="MK072386">
    <property type="protein sequence ID" value="AYV83041.1"/>
    <property type="molecule type" value="Genomic_DNA"/>
</dbReference>
<organism evidence="1">
    <name type="scientific">Hyperionvirus sp</name>
    <dbReference type="NCBI Taxonomy" id="2487770"/>
    <lineage>
        <taxon>Viruses</taxon>
        <taxon>Varidnaviria</taxon>
        <taxon>Bamfordvirae</taxon>
        <taxon>Nucleocytoviricota</taxon>
        <taxon>Megaviricetes</taxon>
        <taxon>Imitervirales</taxon>
        <taxon>Mimiviridae</taxon>
        <taxon>Klosneuvirinae</taxon>
    </lineage>
</organism>
<name>A0A3G5AA16_9VIRU</name>
<sequence length="279" mass="31660">MKNICNCSHDNVTNCCTCLNGNYNNENDLNFICHQNNGIFNDLTISEFQYSDKIGNEADNTFFDDSILGGGEVTLLPDEISDFFIMPEIQFPNLTDIEMAFNSSTPLREEYQLRIDLTKSANVLFVNQSLVVGINDPTMRTYTNFAVPYLLYTNNPAARLASYAYIHFNNLPNAKDFIIRYRFNNLNQYGKNNPSISILKNPGPLPLNPAASRVFYDEPFDTSNFSVHPISDQSRKIEINPNDFLYVRIDYSSDGDTTIGPFPKNDPLVFSIQVFEVLS</sequence>
<protein>
    <submittedName>
        <fullName evidence="1">Uncharacterized protein</fullName>
    </submittedName>
</protein>